<keyword evidence="3" id="KW-1185">Reference proteome</keyword>
<keyword evidence="1" id="KW-0472">Membrane</keyword>
<sequence length="366" mass="41742">MKKILSFLLQGTALLAGLLLIVSAVFLAMLFLTGTQGVILWGVTSVIMVIIGGYAISGFFKLKGTLHRKSINITLLMFSFLAIPLTLAPAVLNLTLQVADRYTSVSSAPIDSDRKLQHYKYMLESYSGENQNLENYIQVKEGSVTFYFKEEINKELIQKVLDEISDNRDQYAIVFSKLPERKLSIFFYDHEIEVPRIDNVSTDTTMLGAYHEATASIHLLTPDSLGGEEEFKRTFRHEYAHFLFHSLMNEKDVSLLKVPVWLNEGTAVYFEGNSLEGSETAYQPFHSLTTPGEWEKSISFDYSPYFQSGLFVTYFLEQEGTDILQRLLTEMNKSTFDEAFEKVTTKPFTEYEANFLEQMKKDGRIQ</sequence>
<dbReference type="EMBL" id="WKKI01000008">
    <property type="protein sequence ID" value="MRX71907.1"/>
    <property type="molecule type" value="Genomic_DNA"/>
</dbReference>
<gene>
    <name evidence="2" type="ORF">GJU40_06935</name>
</gene>
<keyword evidence="1" id="KW-1133">Transmembrane helix</keyword>
<feature type="transmembrane region" description="Helical" evidence="1">
    <location>
        <begin position="38"/>
        <end position="60"/>
    </location>
</feature>
<evidence type="ECO:0000313" key="2">
    <source>
        <dbReference type="EMBL" id="MRX71907.1"/>
    </source>
</evidence>
<reference evidence="2 3" key="1">
    <citation type="submission" date="2019-11" db="EMBL/GenBank/DDBJ databases">
        <title>Bacillus lacus genome.</title>
        <authorList>
            <person name="Allen C.J."/>
            <person name="Newman J.D."/>
        </authorList>
    </citation>
    <scope>NUCLEOTIDE SEQUENCE [LARGE SCALE GENOMIC DNA]</scope>
    <source>
        <strain evidence="2 3">KCTC 33946</strain>
    </source>
</reference>
<dbReference type="Proteomes" id="UP000448867">
    <property type="component" value="Unassembled WGS sequence"/>
</dbReference>
<proteinExistence type="predicted"/>
<protein>
    <recommendedName>
        <fullName evidence="4">Peptidase MA-like domain-containing protein</fullName>
    </recommendedName>
</protein>
<dbReference type="RefSeq" id="WP_154307035.1">
    <property type="nucleotide sequence ID" value="NZ_WKKI01000008.1"/>
</dbReference>
<evidence type="ECO:0008006" key="4">
    <source>
        <dbReference type="Google" id="ProtNLM"/>
    </source>
</evidence>
<name>A0A7X2IYN3_9BACI</name>
<evidence type="ECO:0000313" key="3">
    <source>
        <dbReference type="Proteomes" id="UP000448867"/>
    </source>
</evidence>
<feature type="transmembrane region" description="Helical" evidence="1">
    <location>
        <begin position="12"/>
        <end position="32"/>
    </location>
</feature>
<keyword evidence="1" id="KW-0812">Transmembrane</keyword>
<dbReference type="OrthoDB" id="43895at2"/>
<dbReference type="SUPFAM" id="SSF55486">
    <property type="entry name" value="Metalloproteases ('zincins'), catalytic domain"/>
    <property type="match status" value="1"/>
</dbReference>
<organism evidence="2 3">
    <name type="scientific">Metabacillus lacus</name>
    <dbReference type="NCBI Taxonomy" id="1983721"/>
    <lineage>
        <taxon>Bacteria</taxon>
        <taxon>Bacillati</taxon>
        <taxon>Bacillota</taxon>
        <taxon>Bacilli</taxon>
        <taxon>Bacillales</taxon>
        <taxon>Bacillaceae</taxon>
        <taxon>Metabacillus</taxon>
    </lineage>
</organism>
<accession>A0A7X2IYN3</accession>
<evidence type="ECO:0000256" key="1">
    <source>
        <dbReference type="SAM" id="Phobius"/>
    </source>
</evidence>
<feature type="transmembrane region" description="Helical" evidence="1">
    <location>
        <begin position="72"/>
        <end position="92"/>
    </location>
</feature>
<dbReference type="AlphaFoldDB" id="A0A7X2IYN3"/>
<comment type="caution">
    <text evidence="2">The sequence shown here is derived from an EMBL/GenBank/DDBJ whole genome shotgun (WGS) entry which is preliminary data.</text>
</comment>